<dbReference type="EMBL" id="CP043031">
    <property type="protein sequence ID" value="QEH94373.1"/>
    <property type="molecule type" value="Genomic_DNA"/>
</dbReference>
<keyword evidence="3" id="KW-0378">Hydrolase</keyword>
<dbReference type="Pfam" id="PF13472">
    <property type="entry name" value="Lipase_GDSL_2"/>
    <property type="match status" value="1"/>
</dbReference>
<dbReference type="InterPro" id="IPR013830">
    <property type="entry name" value="SGNH_hydro"/>
</dbReference>
<feature type="region of interest" description="Disordered" evidence="1">
    <location>
        <begin position="1"/>
        <end position="41"/>
    </location>
</feature>
<accession>A0ABX5ZCA2</accession>
<keyword evidence="4" id="KW-1185">Reference proteome</keyword>
<dbReference type="PANTHER" id="PTHR30383:SF5">
    <property type="entry name" value="SGNH HYDROLASE-TYPE ESTERASE DOMAIN-CONTAINING PROTEIN"/>
    <property type="match status" value="1"/>
</dbReference>
<evidence type="ECO:0000259" key="2">
    <source>
        <dbReference type="Pfam" id="PF13472"/>
    </source>
</evidence>
<dbReference type="Gene3D" id="3.40.50.1110">
    <property type="entry name" value="SGNH hydrolase"/>
    <property type="match status" value="1"/>
</dbReference>
<proteinExistence type="predicted"/>
<evidence type="ECO:0000256" key="1">
    <source>
        <dbReference type="SAM" id="MobiDB-lite"/>
    </source>
</evidence>
<sequence length="299" mass="32421">MKSATMGAMRDLSAERRSSGLARTIRRARERASSPAPGSSLPTMLLRAPVLYVQGRAAKRDIARLPGATAREGVASTVPDAAHTEEHDEHHLVVLGDSVADGVGIEHHRDSIAGRLACRMSERFEHPVAWHVIARSGADAHDVALLAGTDAARSELTRADAVVISVGVNDVKNLRTEDAWRTSLSSLLDTITEVNPLVQVVVLGVPPIQEFPSMPTFLGHTLGERALRFDAVAADVIDTYPNVQHYLLTDSGLLEKGKAFAEDGFHPSTWLHKKLAKRLDTLIAEPKRPSETHLLSDEN</sequence>
<dbReference type="Proteomes" id="UP000323565">
    <property type="component" value="Chromosome"/>
</dbReference>
<name>A0ABX5ZCA2_9MICO</name>
<dbReference type="PANTHER" id="PTHR30383">
    <property type="entry name" value="THIOESTERASE 1/PROTEASE 1/LYSOPHOSPHOLIPASE L1"/>
    <property type="match status" value="1"/>
</dbReference>
<protein>
    <submittedName>
        <fullName evidence="3">SGNH/GDSL hydrolase family protein</fullName>
    </submittedName>
</protein>
<dbReference type="GO" id="GO:0016787">
    <property type="term" value="F:hydrolase activity"/>
    <property type="evidence" value="ECO:0007669"/>
    <property type="project" value="UniProtKB-KW"/>
</dbReference>
<feature type="domain" description="SGNH hydrolase-type esterase" evidence="2">
    <location>
        <begin position="94"/>
        <end position="269"/>
    </location>
</feature>
<dbReference type="InterPro" id="IPR036514">
    <property type="entry name" value="SGNH_hydro_sf"/>
</dbReference>
<dbReference type="InterPro" id="IPR051532">
    <property type="entry name" value="Ester_Hydrolysis_Enzymes"/>
</dbReference>
<gene>
    <name evidence="3" type="ORF">FV141_13260</name>
</gene>
<organism evidence="3 4">
    <name type="scientific">Dermacoccus abyssi</name>
    <dbReference type="NCBI Taxonomy" id="322596"/>
    <lineage>
        <taxon>Bacteria</taxon>
        <taxon>Bacillati</taxon>
        <taxon>Actinomycetota</taxon>
        <taxon>Actinomycetes</taxon>
        <taxon>Micrococcales</taxon>
        <taxon>Dermacoccaceae</taxon>
        <taxon>Dermacoccus</taxon>
    </lineage>
</organism>
<dbReference type="CDD" id="cd01836">
    <property type="entry name" value="FeeA_FeeB_like"/>
    <property type="match status" value="1"/>
</dbReference>
<evidence type="ECO:0000313" key="4">
    <source>
        <dbReference type="Proteomes" id="UP000323565"/>
    </source>
</evidence>
<reference evidence="3 4" key="1">
    <citation type="submission" date="2019-08" db="EMBL/GenBank/DDBJ databases">
        <title>Dermacoccus abyssi strain HZAU 226, whole genome Nanopore sequencing project.</title>
        <authorList>
            <person name="Guo A."/>
            <person name="Zhang X."/>
            <person name="Ruan Y."/>
            <person name="Liu W."/>
            <person name="Chen Q."/>
            <person name="Gu L."/>
        </authorList>
    </citation>
    <scope>NUCLEOTIDE SEQUENCE [LARGE SCALE GENOMIC DNA]</scope>
    <source>
        <strain evidence="3 4">HZAU 226</strain>
    </source>
</reference>
<evidence type="ECO:0000313" key="3">
    <source>
        <dbReference type="EMBL" id="QEH94373.1"/>
    </source>
</evidence>
<dbReference type="SUPFAM" id="SSF52266">
    <property type="entry name" value="SGNH hydrolase"/>
    <property type="match status" value="1"/>
</dbReference>